<reference evidence="2 3" key="1">
    <citation type="journal article" date="2016" name="Sci. Rep.">
        <title>The genome sequence of the outbreeding globe artichoke constructed de novo incorporating a phase-aware low-pass sequencing strategy of F1 progeny.</title>
        <authorList>
            <person name="Scaglione D."/>
            <person name="Reyes-Chin-Wo S."/>
            <person name="Acquadro A."/>
            <person name="Froenicke L."/>
            <person name="Portis E."/>
            <person name="Beitel C."/>
            <person name="Tirone M."/>
            <person name="Mauro R."/>
            <person name="Lo Monaco A."/>
            <person name="Mauromicale G."/>
            <person name="Faccioli P."/>
            <person name="Cattivelli L."/>
            <person name="Rieseberg L."/>
            <person name="Michelmore R."/>
            <person name="Lanteri S."/>
        </authorList>
    </citation>
    <scope>NUCLEOTIDE SEQUENCE [LARGE SCALE GENOMIC DNA]</scope>
    <source>
        <strain evidence="2">2C</strain>
    </source>
</reference>
<dbReference type="PANTHER" id="PTHR47543:SF2">
    <property type="entry name" value="RNA POLYMERASE II TRANSCRIPTION FACTOR SIII SUBUNIT A"/>
    <property type="match status" value="1"/>
</dbReference>
<evidence type="ECO:0000256" key="1">
    <source>
        <dbReference type="SAM" id="MobiDB-lite"/>
    </source>
</evidence>
<accession>A0A103YA13</accession>
<dbReference type="Proteomes" id="UP000243975">
    <property type="component" value="Unassembled WGS sequence"/>
</dbReference>
<comment type="caution">
    <text evidence="2">The sequence shown here is derived from an EMBL/GenBank/DDBJ whole genome shotgun (WGS) entry which is preliminary data.</text>
</comment>
<evidence type="ECO:0000313" key="3">
    <source>
        <dbReference type="Proteomes" id="UP000243975"/>
    </source>
</evidence>
<gene>
    <name evidence="2" type="ORF">Ccrd_016433</name>
</gene>
<dbReference type="AlphaFoldDB" id="A0A103YA13"/>
<feature type="region of interest" description="Disordered" evidence="1">
    <location>
        <begin position="314"/>
        <end position="345"/>
    </location>
</feature>
<dbReference type="PANTHER" id="PTHR47543">
    <property type="entry name" value="OS08G0169600 PROTEIN"/>
    <property type="match status" value="1"/>
</dbReference>
<evidence type="ECO:0000313" key="2">
    <source>
        <dbReference type="EMBL" id="KVI05261.1"/>
    </source>
</evidence>
<dbReference type="Gramene" id="KVI05261">
    <property type="protein sequence ID" value="KVI05261"/>
    <property type="gene ID" value="Ccrd_016433"/>
</dbReference>
<dbReference type="STRING" id="59895.A0A103YA13"/>
<feature type="compositionally biased region" description="Low complexity" evidence="1">
    <location>
        <begin position="331"/>
        <end position="345"/>
    </location>
</feature>
<dbReference type="GO" id="GO:0070449">
    <property type="term" value="C:elongin complex"/>
    <property type="evidence" value="ECO:0007669"/>
    <property type="project" value="InterPro"/>
</dbReference>
<proteinExistence type="predicted"/>
<dbReference type="Gene3D" id="6.10.250.3180">
    <property type="match status" value="1"/>
</dbReference>
<protein>
    <submittedName>
        <fullName evidence="2">RNA polymerase II transcription factor SIII, subunit A</fullName>
    </submittedName>
</protein>
<keyword evidence="3" id="KW-1185">Reference proteome</keyword>
<organism evidence="2 3">
    <name type="scientific">Cynara cardunculus var. scolymus</name>
    <name type="common">Globe artichoke</name>
    <name type="synonym">Cynara scolymus</name>
    <dbReference type="NCBI Taxonomy" id="59895"/>
    <lineage>
        <taxon>Eukaryota</taxon>
        <taxon>Viridiplantae</taxon>
        <taxon>Streptophyta</taxon>
        <taxon>Embryophyta</taxon>
        <taxon>Tracheophyta</taxon>
        <taxon>Spermatophyta</taxon>
        <taxon>Magnoliopsida</taxon>
        <taxon>eudicotyledons</taxon>
        <taxon>Gunneridae</taxon>
        <taxon>Pentapetalae</taxon>
        <taxon>asterids</taxon>
        <taxon>campanulids</taxon>
        <taxon>Asterales</taxon>
        <taxon>Asteraceae</taxon>
        <taxon>Carduoideae</taxon>
        <taxon>Cardueae</taxon>
        <taxon>Carduinae</taxon>
        <taxon>Cynara</taxon>
    </lineage>
</organism>
<dbReference type="EMBL" id="LEKV01001881">
    <property type="protein sequence ID" value="KVI05261.1"/>
    <property type="molecule type" value="Genomic_DNA"/>
</dbReference>
<dbReference type="GO" id="GO:0006368">
    <property type="term" value="P:transcription elongation by RNA polymerase II"/>
    <property type="evidence" value="ECO:0007669"/>
    <property type="project" value="InterPro"/>
</dbReference>
<sequence length="345" mass="39820">MMRSGHHTMEEWGTEQIRRVPSLVDLCVQKAVDNVRYLGDVGETDLHLLERFLPHCTVEQLTHIEDSTEERDLSPVTDKLWKNFYMLQFGSKSTNVVIERMKEKKVSFKWRQLYEAKVKDVDEAQQKSFERIKQLYKKEDAIQWRDSCGDDVSELNVLVVRILGLTCSTSTWTSLMYIIYNMKLKHKSLKGQSLKEENDSLIVEDVFSDDEWIANSNDEDNDMYQLKLARQLRIKAKVFMWIWKTKMIVIMNACGAMQFDHISRNSGLEAKSTSPGSSIGNTKSGLMKKAKLEFLNSREVKNLSAMKKTTVQYNQRVSPIKKPNHFPGKPSASSSKISSSTARRF</sequence>
<dbReference type="InterPro" id="IPR010684">
    <property type="entry name" value="RNA_pol_II_trans_fac_SIII_A"/>
</dbReference>
<name>A0A103YA13_CYNCS</name>
<dbReference type="Pfam" id="PF06881">
    <property type="entry name" value="Elongin_A"/>
    <property type="match status" value="1"/>
</dbReference>